<dbReference type="Proteomes" id="UP000287352">
    <property type="component" value="Unassembled WGS sequence"/>
</dbReference>
<name>A0A402A7F6_9CHLR</name>
<evidence type="ECO:0000313" key="2">
    <source>
        <dbReference type="Proteomes" id="UP000287352"/>
    </source>
</evidence>
<reference evidence="2" key="1">
    <citation type="submission" date="2018-12" db="EMBL/GenBank/DDBJ databases">
        <title>Tengunoibacter tsumagoiensis gen. nov., sp. nov., Dictyobacter kobayashii sp. nov., D. alpinus sp. nov., and D. joshuensis sp. nov. and description of Dictyobacteraceae fam. nov. within the order Ktedonobacterales isolated from Tengu-no-mugimeshi.</title>
        <authorList>
            <person name="Wang C.M."/>
            <person name="Zheng Y."/>
            <person name="Sakai Y."/>
            <person name="Toyoda A."/>
            <person name="Minakuchi Y."/>
            <person name="Abe K."/>
            <person name="Yokota A."/>
            <person name="Yabe S."/>
        </authorList>
    </citation>
    <scope>NUCLEOTIDE SEQUENCE [LARGE SCALE GENOMIC DNA]</scope>
    <source>
        <strain evidence="2">Uno3</strain>
    </source>
</reference>
<comment type="caution">
    <text evidence="1">The sequence shown here is derived from an EMBL/GenBank/DDBJ whole genome shotgun (WGS) entry which is preliminary data.</text>
</comment>
<evidence type="ECO:0008006" key="3">
    <source>
        <dbReference type="Google" id="ProtNLM"/>
    </source>
</evidence>
<keyword evidence="2" id="KW-1185">Reference proteome</keyword>
<evidence type="ECO:0000313" key="1">
    <source>
        <dbReference type="EMBL" id="GCE14951.1"/>
    </source>
</evidence>
<protein>
    <recommendedName>
        <fullName evidence="3">Glycosyl transferase</fullName>
    </recommendedName>
</protein>
<dbReference type="OrthoDB" id="9553311at2"/>
<proteinExistence type="predicted"/>
<dbReference type="AlphaFoldDB" id="A0A402A7F6"/>
<organism evidence="1 2">
    <name type="scientific">Tengunoibacter tsumagoiensis</name>
    <dbReference type="NCBI Taxonomy" id="2014871"/>
    <lineage>
        <taxon>Bacteria</taxon>
        <taxon>Bacillati</taxon>
        <taxon>Chloroflexota</taxon>
        <taxon>Ktedonobacteria</taxon>
        <taxon>Ktedonobacterales</taxon>
        <taxon>Dictyobacteraceae</taxon>
        <taxon>Tengunoibacter</taxon>
    </lineage>
</organism>
<dbReference type="EMBL" id="BIFR01000002">
    <property type="protein sequence ID" value="GCE14951.1"/>
    <property type="molecule type" value="Genomic_DNA"/>
</dbReference>
<sequence>MIIFRWAIWGKAYDACMLSQSIATFQHFFGDKARYIVFTDAREYLLSRILVAAEIYQFDQAPDPEYLDKGATWQKWAPHCRLDSECSEFKVDADMFLLADPIELRAFCDSSNRKQRFMATMEHFRETWPYGNFGHRLPADFTPINAGFIGQAQRADFSNDLAAHYQWWKMNVTADMVKYHDEQGAIAMTLQPYIQRDEVLLLSPQRYRIVSPLNPLAPSERDALVLLHATYPEHPAFYDFLPEIKQISGIQ</sequence>
<accession>A0A402A7F6</accession>
<dbReference type="RefSeq" id="WP_126582476.1">
    <property type="nucleotide sequence ID" value="NZ_BIFR01000002.1"/>
</dbReference>
<gene>
    <name evidence="1" type="ORF">KTT_48100</name>
</gene>